<dbReference type="EMBL" id="CP154858">
    <property type="protein sequence ID" value="XDT72083.1"/>
    <property type="molecule type" value="Genomic_DNA"/>
</dbReference>
<accession>A0AB39UUU4</accession>
<protein>
    <submittedName>
        <fullName evidence="1">Uncharacterized protein</fullName>
    </submittedName>
</protein>
<dbReference type="RefSeq" id="WP_369601099.1">
    <property type="nucleotide sequence ID" value="NZ_CP154858.1"/>
</dbReference>
<dbReference type="KEGG" id="tcd:AAIA72_14985"/>
<dbReference type="AlphaFoldDB" id="A0AB39UUU4"/>
<evidence type="ECO:0000313" key="1">
    <source>
        <dbReference type="EMBL" id="XDT72083.1"/>
    </source>
</evidence>
<name>A0AB39UUU4_9GAMM</name>
<organism evidence="1">
    <name type="scientific">Thermohahella caldifontis</name>
    <dbReference type="NCBI Taxonomy" id="3142973"/>
    <lineage>
        <taxon>Bacteria</taxon>
        <taxon>Pseudomonadati</taxon>
        <taxon>Pseudomonadota</taxon>
        <taxon>Gammaproteobacteria</taxon>
        <taxon>Oceanospirillales</taxon>
        <taxon>Hahellaceae</taxon>
        <taxon>Thermohahella</taxon>
    </lineage>
</organism>
<reference evidence="1" key="1">
    <citation type="submission" date="2024-05" db="EMBL/GenBank/DDBJ databases">
        <title>Genome sequencing of novel strain.</title>
        <authorList>
            <person name="Ganbat D."/>
            <person name="Ganbat S."/>
            <person name="Lee S.-J."/>
        </authorList>
    </citation>
    <scope>NUCLEOTIDE SEQUENCE</scope>
    <source>
        <strain evidence="1">SMD15-11</strain>
    </source>
</reference>
<sequence length="133" mass="15540">MSKAISLRPYEFLIQKIRNIFEVEELTDPNDDVSFRYLLSKSKKQWVLELSMLGRYATILRIPEVGPIRVVSKDTSVQEEKDILSLLMENQFKVLEQQDLEQPFSLRLSNTEPEKVCVYQALFSDTDVLPWKA</sequence>
<gene>
    <name evidence="1" type="ORF">AAIA72_14985</name>
</gene>
<proteinExistence type="predicted"/>